<organism evidence="1 2">
    <name type="scientific">Gordonia polyisoprenivorans</name>
    <dbReference type="NCBI Taxonomy" id="84595"/>
    <lineage>
        <taxon>Bacteria</taxon>
        <taxon>Bacillati</taxon>
        <taxon>Actinomycetota</taxon>
        <taxon>Actinomycetes</taxon>
        <taxon>Mycobacteriales</taxon>
        <taxon>Gordoniaceae</taxon>
        <taxon>Gordonia</taxon>
    </lineage>
</organism>
<dbReference type="Proteomes" id="UP000563898">
    <property type="component" value="Unassembled WGS sequence"/>
</dbReference>
<dbReference type="RefSeq" id="WP_006372159.1">
    <property type="nucleotide sequence ID" value="NZ_CP116236.1"/>
</dbReference>
<evidence type="ECO:0000313" key="1">
    <source>
        <dbReference type="EMBL" id="NKY04417.1"/>
    </source>
</evidence>
<proteinExistence type="predicted"/>
<evidence type="ECO:0008006" key="3">
    <source>
        <dbReference type="Google" id="ProtNLM"/>
    </source>
</evidence>
<dbReference type="AlphaFoldDB" id="A0A846WTF6"/>
<reference evidence="1 2" key="1">
    <citation type="submission" date="2020-04" db="EMBL/GenBank/DDBJ databases">
        <title>MicrobeNet Type strains.</title>
        <authorList>
            <person name="Nicholson A.C."/>
        </authorList>
    </citation>
    <scope>NUCLEOTIDE SEQUENCE [LARGE SCALE GENOMIC DNA]</scope>
    <source>
        <strain evidence="1 2">ATCC BAA-14</strain>
    </source>
</reference>
<gene>
    <name evidence="1" type="ORF">HGA05_22885</name>
</gene>
<protein>
    <recommendedName>
        <fullName evidence="3">DUF3263 domain-containing protein</fullName>
    </recommendedName>
</protein>
<comment type="caution">
    <text evidence="1">The sequence shown here is derived from an EMBL/GenBank/DDBJ whole genome shotgun (WGS) entry which is preliminary data.</text>
</comment>
<name>A0A846WTF6_9ACTN</name>
<accession>A0A846WTF6</accession>
<evidence type="ECO:0000313" key="2">
    <source>
        <dbReference type="Proteomes" id="UP000563898"/>
    </source>
</evidence>
<sequence>MRASASFGAATPTELIRFALAWAPFEDPADEIFVTFGMSSSVFYERVLALLTTGHARLDVAESVALVEHCRDRLRLNALRASPSRSVA</sequence>
<dbReference type="EMBL" id="JAAXPC010000018">
    <property type="protein sequence ID" value="NKY04417.1"/>
    <property type="molecule type" value="Genomic_DNA"/>
</dbReference>